<keyword evidence="2" id="KW-1185">Reference proteome</keyword>
<evidence type="ECO:0000313" key="2">
    <source>
        <dbReference type="Proteomes" id="UP000282106"/>
    </source>
</evidence>
<dbReference type="InParanoid" id="A0A3N0V7F6"/>
<proteinExistence type="predicted"/>
<protein>
    <submittedName>
        <fullName evidence="1">Uncharacterized protein</fullName>
    </submittedName>
</protein>
<comment type="caution">
    <text evidence="1">The sequence shown here is derived from an EMBL/GenBank/DDBJ whole genome shotgun (WGS) entry which is preliminary data.</text>
</comment>
<organism evidence="1 2">
    <name type="scientific">Stagnimonas aquatica</name>
    <dbReference type="NCBI Taxonomy" id="2689987"/>
    <lineage>
        <taxon>Bacteria</taxon>
        <taxon>Pseudomonadati</taxon>
        <taxon>Pseudomonadota</taxon>
        <taxon>Gammaproteobacteria</taxon>
        <taxon>Nevskiales</taxon>
        <taxon>Nevskiaceae</taxon>
        <taxon>Stagnimonas</taxon>
    </lineage>
</organism>
<evidence type="ECO:0000313" key="1">
    <source>
        <dbReference type="EMBL" id="ROH88653.1"/>
    </source>
</evidence>
<gene>
    <name evidence="1" type="ORF">ED208_12605</name>
</gene>
<sequence length="66" mass="7896">MTRDEIEHWVRSCLRKARYSNSHKAEVGRSRCQRQRPDTALRIYPCDYCYGWHLTKVAANPERIES</sequence>
<dbReference type="AlphaFoldDB" id="A0A3N0V7F6"/>
<dbReference type="RefSeq" id="WP_123212275.1">
    <property type="nucleotide sequence ID" value="NZ_RJVO01000006.1"/>
</dbReference>
<name>A0A3N0V7F6_9GAMM</name>
<dbReference type="EMBL" id="RJVO01000006">
    <property type="protein sequence ID" value="ROH88653.1"/>
    <property type="molecule type" value="Genomic_DNA"/>
</dbReference>
<reference evidence="1 2" key="1">
    <citation type="submission" date="2018-10" db="EMBL/GenBank/DDBJ databases">
        <authorList>
            <person name="Chen W.-M."/>
        </authorList>
    </citation>
    <scope>NUCLEOTIDE SEQUENCE [LARGE SCALE GENOMIC DNA]</scope>
    <source>
        <strain evidence="1 2">THS-13</strain>
    </source>
</reference>
<dbReference type="Proteomes" id="UP000282106">
    <property type="component" value="Unassembled WGS sequence"/>
</dbReference>
<accession>A0A3N0V7F6</accession>